<dbReference type="AlphaFoldDB" id="A0AA88GG88"/>
<comment type="caution">
    <text evidence="2">The sequence shown here is derived from an EMBL/GenBank/DDBJ whole genome shotgun (WGS) entry which is preliminary data.</text>
</comment>
<dbReference type="SUPFAM" id="SSF55961">
    <property type="entry name" value="Bet v1-like"/>
    <property type="match status" value="1"/>
</dbReference>
<dbReference type="GeneID" id="68102485"/>
<name>A0AA88GG88_NAELO</name>
<dbReference type="InterPro" id="IPR002913">
    <property type="entry name" value="START_lipid-bd_dom"/>
</dbReference>
<sequence>MTEQDPSSTSSLNNPSIRSALKSRWKQAHDLGLKMTSQETLSDGTFKFYHTRNNINVFYKPTEETSIVRGEVICQDVKADEFLKTFLTNDMKVKVQLDPHVLRSEIVEKWQDEEGSWNVAYFARSTAPMIAPRDFISIFNIVKIPQDQETIYTSAGIPQDFSSYQLPSHFKPLEGAVRGFNVFTTLRLKELSNGDLKMSYANQALPNGWIPFSIVNAVIFSVPQALGETAKYLRKKLRHLNEGSHASEK</sequence>
<organism evidence="2 3">
    <name type="scientific">Naegleria lovaniensis</name>
    <name type="common">Amoeba</name>
    <dbReference type="NCBI Taxonomy" id="51637"/>
    <lineage>
        <taxon>Eukaryota</taxon>
        <taxon>Discoba</taxon>
        <taxon>Heterolobosea</taxon>
        <taxon>Tetramitia</taxon>
        <taxon>Eutetramitia</taxon>
        <taxon>Vahlkampfiidae</taxon>
        <taxon>Naegleria</taxon>
    </lineage>
</organism>
<dbReference type="RefSeq" id="XP_044544201.1">
    <property type="nucleotide sequence ID" value="XM_044685531.1"/>
</dbReference>
<accession>A0AA88GG88</accession>
<dbReference type="PROSITE" id="PS50848">
    <property type="entry name" value="START"/>
    <property type="match status" value="1"/>
</dbReference>
<evidence type="ECO:0000259" key="1">
    <source>
        <dbReference type="PROSITE" id="PS50848"/>
    </source>
</evidence>
<protein>
    <recommendedName>
        <fullName evidence="1">START domain-containing protein</fullName>
    </recommendedName>
</protein>
<feature type="domain" description="START" evidence="1">
    <location>
        <begin position="25"/>
        <end position="242"/>
    </location>
</feature>
<dbReference type="Gene3D" id="3.30.530.20">
    <property type="match status" value="1"/>
</dbReference>
<evidence type="ECO:0000313" key="2">
    <source>
        <dbReference type="EMBL" id="KAG2375027.1"/>
    </source>
</evidence>
<dbReference type="Proteomes" id="UP000816034">
    <property type="component" value="Unassembled WGS sequence"/>
</dbReference>
<dbReference type="EMBL" id="PYSW02000040">
    <property type="protein sequence ID" value="KAG2375027.1"/>
    <property type="molecule type" value="Genomic_DNA"/>
</dbReference>
<dbReference type="InterPro" id="IPR023393">
    <property type="entry name" value="START-like_dom_sf"/>
</dbReference>
<keyword evidence="3" id="KW-1185">Reference proteome</keyword>
<reference evidence="2 3" key="1">
    <citation type="journal article" date="2018" name="BMC Genomics">
        <title>The genome of Naegleria lovaniensis, the basis for a comparative approach to unravel pathogenicity factors of the human pathogenic amoeba N. fowleri.</title>
        <authorList>
            <person name="Liechti N."/>
            <person name="Schurch N."/>
            <person name="Bruggmann R."/>
            <person name="Wittwer M."/>
        </authorList>
    </citation>
    <scope>NUCLEOTIDE SEQUENCE [LARGE SCALE GENOMIC DNA]</scope>
    <source>
        <strain evidence="2 3">ATCC 30569</strain>
    </source>
</reference>
<evidence type="ECO:0000313" key="3">
    <source>
        <dbReference type="Proteomes" id="UP000816034"/>
    </source>
</evidence>
<proteinExistence type="predicted"/>
<gene>
    <name evidence="2" type="ORF">C9374_010031</name>
</gene>
<dbReference type="GO" id="GO:0008289">
    <property type="term" value="F:lipid binding"/>
    <property type="evidence" value="ECO:0007669"/>
    <property type="project" value="InterPro"/>
</dbReference>